<proteinExistence type="predicted"/>
<protein>
    <submittedName>
        <fullName evidence="2">Uncharacterized protein</fullName>
    </submittedName>
</protein>
<keyword evidence="1" id="KW-1133">Transmembrane helix</keyword>
<keyword evidence="1" id="KW-0812">Transmembrane</keyword>
<reference evidence="2" key="1">
    <citation type="submission" date="2016-04" db="EMBL/GenBank/DDBJ databases">
        <authorList>
            <person name="Tabuchi Yagui T.R."/>
        </authorList>
    </citation>
    <scope>NUCLEOTIDE SEQUENCE [LARGE SCALE GENOMIC DNA]</scope>
    <source>
        <strain evidence="2">NIES-26</strain>
    </source>
</reference>
<sequence>MKTHSVVAIIRTKTQSFIAIITTPIVILGILGAIWAIFYFGYTYNIQASLELFFYFFCAGLIAAIVGLIIGILFELIVG</sequence>
<dbReference type="AlphaFoldDB" id="A0A367QY15"/>
<organism evidence="2 3">
    <name type="scientific">Nostoc minutum NIES-26</name>
    <dbReference type="NCBI Taxonomy" id="1844469"/>
    <lineage>
        <taxon>Bacteria</taxon>
        <taxon>Bacillati</taxon>
        <taxon>Cyanobacteriota</taxon>
        <taxon>Cyanophyceae</taxon>
        <taxon>Nostocales</taxon>
        <taxon>Nostocaceae</taxon>
        <taxon>Nostoc</taxon>
    </lineage>
</organism>
<name>A0A367QY15_9NOSO</name>
<dbReference type="EMBL" id="LXQD01000295">
    <property type="protein sequence ID" value="RCJ29097.1"/>
    <property type="molecule type" value="Genomic_DNA"/>
</dbReference>
<feature type="transmembrane region" description="Helical" evidence="1">
    <location>
        <begin position="17"/>
        <end position="40"/>
    </location>
</feature>
<accession>A0A367QY15</accession>
<evidence type="ECO:0000313" key="2">
    <source>
        <dbReference type="EMBL" id="RCJ29097.1"/>
    </source>
</evidence>
<keyword evidence="3" id="KW-1185">Reference proteome</keyword>
<gene>
    <name evidence="2" type="ORF">A6770_01525</name>
</gene>
<dbReference type="Proteomes" id="UP000252107">
    <property type="component" value="Unassembled WGS sequence"/>
</dbReference>
<keyword evidence="1" id="KW-0472">Membrane</keyword>
<comment type="caution">
    <text evidence="2">The sequence shown here is derived from an EMBL/GenBank/DDBJ whole genome shotgun (WGS) entry which is preliminary data.</text>
</comment>
<feature type="transmembrane region" description="Helical" evidence="1">
    <location>
        <begin position="52"/>
        <end position="78"/>
    </location>
</feature>
<evidence type="ECO:0000256" key="1">
    <source>
        <dbReference type="SAM" id="Phobius"/>
    </source>
</evidence>
<evidence type="ECO:0000313" key="3">
    <source>
        <dbReference type="Proteomes" id="UP000252107"/>
    </source>
</evidence>